<name>A0ABU2L1Z1_9ACTN</name>
<dbReference type="EMBL" id="JAVREN010000001">
    <property type="protein sequence ID" value="MDT0305570.1"/>
    <property type="molecule type" value="Genomic_DNA"/>
</dbReference>
<feature type="transmembrane region" description="Helical" evidence="1">
    <location>
        <begin position="54"/>
        <end position="75"/>
    </location>
</feature>
<proteinExistence type="predicted"/>
<organism evidence="2 3">
    <name type="scientific">Streptomyces boetiae</name>
    <dbReference type="NCBI Taxonomy" id="3075541"/>
    <lineage>
        <taxon>Bacteria</taxon>
        <taxon>Bacillati</taxon>
        <taxon>Actinomycetota</taxon>
        <taxon>Actinomycetes</taxon>
        <taxon>Kitasatosporales</taxon>
        <taxon>Streptomycetaceae</taxon>
        <taxon>Streptomyces</taxon>
    </lineage>
</organism>
<dbReference type="PANTHER" id="PTHR40040:SF1">
    <property type="entry name" value="MEMBRANE PROTEIN"/>
    <property type="match status" value="1"/>
</dbReference>
<dbReference type="Proteomes" id="UP001183388">
    <property type="component" value="Unassembled WGS sequence"/>
</dbReference>
<feature type="transmembrane region" description="Helical" evidence="1">
    <location>
        <begin position="15"/>
        <end position="42"/>
    </location>
</feature>
<keyword evidence="3" id="KW-1185">Reference proteome</keyword>
<reference evidence="3" key="1">
    <citation type="submission" date="2023-07" db="EMBL/GenBank/DDBJ databases">
        <title>30 novel species of actinomycetes from the DSMZ collection.</title>
        <authorList>
            <person name="Nouioui I."/>
        </authorList>
    </citation>
    <scope>NUCLEOTIDE SEQUENCE [LARGE SCALE GENOMIC DNA]</scope>
    <source>
        <strain evidence="3">DSM 44917</strain>
    </source>
</reference>
<keyword evidence="1" id="KW-0472">Membrane</keyword>
<evidence type="ECO:0000313" key="3">
    <source>
        <dbReference type="Proteomes" id="UP001183388"/>
    </source>
</evidence>
<accession>A0ABU2L1Z1</accession>
<evidence type="ECO:0000313" key="2">
    <source>
        <dbReference type="EMBL" id="MDT0305570.1"/>
    </source>
</evidence>
<comment type="caution">
    <text evidence="2">The sequence shown here is derived from an EMBL/GenBank/DDBJ whole genome shotgun (WGS) entry which is preliminary data.</text>
</comment>
<sequence length="84" mass="8658">MSATTAAARRVDDLAAWSFVTGLVGLLVFNVILGPLAVILGARALTRGTTRRGRATFGVALGVADLVLFASLAAADSTAFWHLS</sequence>
<evidence type="ECO:0008006" key="4">
    <source>
        <dbReference type="Google" id="ProtNLM"/>
    </source>
</evidence>
<gene>
    <name evidence="2" type="ORF">RM780_01135</name>
</gene>
<dbReference type="InterPro" id="IPR055338">
    <property type="entry name" value="YqfX-like"/>
</dbReference>
<keyword evidence="1" id="KW-0812">Transmembrane</keyword>
<evidence type="ECO:0000256" key="1">
    <source>
        <dbReference type="SAM" id="Phobius"/>
    </source>
</evidence>
<keyword evidence="1" id="KW-1133">Transmembrane helix</keyword>
<dbReference type="RefSeq" id="WP_311628475.1">
    <property type="nucleotide sequence ID" value="NZ_JAVREN010000001.1"/>
</dbReference>
<protein>
    <recommendedName>
        <fullName evidence="4">DUF4190 domain-containing protein</fullName>
    </recommendedName>
</protein>
<dbReference type="PANTHER" id="PTHR40040">
    <property type="entry name" value="SMALL HYDROPHOBIC PROTEIN-RELATED"/>
    <property type="match status" value="1"/>
</dbReference>